<protein>
    <recommendedName>
        <fullName evidence="10">YcfA family protein</fullName>
    </recommendedName>
</protein>
<dbReference type="RefSeq" id="WP_083447926.1">
    <property type="nucleotide sequence ID" value="NZ_CP011801.1"/>
</dbReference>
<keyword evidence="4" id="KW-0255">Endonuclease</keyword>
<dbReference type="SUPFAM" id="SSF54786">
    <property type="entry name" value="YcfA/nrd intein domain"/>
    <property type="match status" value="1"/>
</dbReference>
<keyword evidence="9" id="KW-1185">Reference proteome</keyword>
<proteinExistence type="inferred from homology"/>
<organism evidence="8 9">
    <name type="scientific">Nitrospira moscoviensis</name>
    <dbReference type="NCBI Taxonomy" id="42253"/>
    <lineage>
        <taxon>Bacteria</taxon>
        <taxon>Pseudomonadati</taxon>
        <taxon>Nitrospirota</taxon>
        <taxon>Nitrospiria</taxon>
        <taxon>Nitrospirales</taxon>
        <taxon>Nitrospiraceae</taxon>
        <taxon>Nitrospira</taxon>
    </lineage>
</organism>
<reference evidence="8 9" key="1">
    <citation type="journal article" date="2015" name="Proc. Natl. Acad. Sci. U.S.A.">
        <title>Expanded metabolic versatility of ubiquitous nitrite-oxidizing bacteria from the genus Nitrospira.</title>
        <authorList>
            <person name="Koch H."/>
            <person name="Lucker S."/>
            <person name="Albertsen M."/>
            <person name="Kitzinger K."/>
            <person name="Herbold C."/>
            <person name="Spieck E."/>
            <person name="Nielsen P.H."/>
            <person name="Wagner M."/>
            <person name="Daims H."/>
        </authorList>
    </citation>
    <scope>NUCLEOTIDE SEQUENCE [LARGE SCALE GENOMIC DNA]</scope>
    <source>
        <strain evidence="8 9">NSP M-1</strain>
    </source>
</reference>
<dbReference type="STRING" id="42253.NITMOv2_2258"/>
<keyword evidence="6" id="KW-0694">RNA-binding</keyword>
<evidence type="ECO:0000313" key="9">
    <source>
        <dbReference type="Proteomes" id="UP000069205"/>
    </source>
</evidence>
<comment type="similarity">
    <text evidence="1">Belongs to the HicA mRNA interferase family.</text>
</comment>
<keyword evidence="5" id="KW-0378">Hydrolase</keyword>
<dbReference type="Pfam" id="PF07927">
    <property type="entry name" value="HicA_toxin"/>
    <property type="match status" value="1"/>
</dbReference>
<evidence type="ECO:0000256" key="7">
    <source>
        <dbReference type="ARBA" id="ARBA00023016"/>
    </source>
</evidence>
<dbReference type="EMBL" id="CP011801">
    <property type="protein sequence ID" value="ALA58674.1"/>
    <property type="molecule type" value="Genomic_DNA"/>
</dbReference>
<evidence type="ECO:0000256" key="2">
    <source>
        <dbReference type="ARBA" id="ARBA00022649"/>
    </source>
</evidence>
<dbReference type="KEGG" id="nmv:NITMOv2_2258"/>
<evidence type="ECO:0000256" key="3">
    <source>
        <dbReference type="ARBA" id="ARBA00022722"/>
    </source>
</evidence>
<dbReference type="GO" id="GO:0016787">
    <property type="term" value="F:hydrolase activity"/>
    <property type="evidence" value="ECO:0007669"/>
    <property type="project" value="UniProtKB-KW"/>
</dbReference>
<evidence type="ECO:0000256" key="6">
    <source>
        <dbReference type="ARBA" id="ARBA00022884"/>
    </source>
</evidence>
<dbReference type="GO" id="GO:0003729">
    <property type="term" value="F:mRNA binding"/>
    <property type="evidence" value="ECO:0007669"/>
    <property type="project" value="InterPro"/>
</dbReference>
<dbReference type="OrthoDB" id="9799854at2"/>
<evidence type="ECO:0000256" key="4">
    <source>
        <dbReference type="ARBA" id="ARBA00022759"/>
    </source>
</evidence>
<keyword evidence="2" id="KW-1277">Toxin-antitoxin system</keyword>
<dbReference type="InterPro" id="IPR012933">
    <property type="entry name" value="HicA_mRNA_interferase"/>
</dbReference>
<accession>A0A0K2GCT3</accession>
<evidence type="ECO:0008006" key="10">
    <source>
        <dbReference type="Google" id="ProtNLM"/>
    </source>
</evidence>
<dbReference type="GO" id="GO:0004519">
    <property type="term" value="F:endonuclease activity"/>
    <property type="evidence" value="ECO:0007669"/>
    <property type="project" value="UniProtKB-KW"/>
</dbReference>
<dbReference type="InterPro" id="IPR038570">
    <property type="entry name" value="HicA_sf"/>
</dbReference>
<evidence type="ECO:0000313" key="8">
    <source>
        <dbReference type="EMBL" id="ALA58674.1"/>
    </source>
</evidence>
<keyword evidence="3" id="KW-0540">Nuclease</keyword>
<name>A0A0K2GCT3_NITMO</name>
<dbReference type="PATRIC" id="fig|42253.5.peg.2223"/>
<dbReference type="Proteomes" id="UP000069205">
    <property type="component" value="Chromosome"/>
</dbReference>
<evidence type="ECO:0000256" key="5">
    <source>
        <dbReference type="ARBA" id="ARBA00022801"/>
    </source>
</evidence>
<dbReference type="Gene3D" id="3.30.920.30">
    <property type="entry name" value="Hypothetical protein"/>
    <property type="match status" value="1"/>
</dbReference>
<sequence length="61" mass="6901">MKRREFVRSLEEAGCEITRSSGKHDIYYNPTTGQSAPVPRHTEIANTLCKVIRKQLGLPTD</sequence>
<keyword evidence="7" id="KW-0346">Stress response</keyword>
<dbReference type="AlphaFoldDB" id="A0A0K2GCT3"/>
<gene>
    <name evidence="8" type="ORF">NITMOv2_2258</name>
</gene>
<evidence type="ECO:0000256" key="1">
    <source>
        <dbReference type="ARBA" id="ARBA00006620"/>
    </source>
</evidence>